<keyword evidence="2" id="KW-1185">Reference proteome</keyword>
<dbReference type="KEGG" id="ngg:RG540_CH37350"/>
<dbReference type="RefSeq" id="WP_038590920.1">
    <property type="nucleotide sequence ID" value="NZ_HG938353.1"/>
</dbReference>
<dbReference type="OrthoDB" id="9149607at2"/>
<dbReference type="InterPro" id="IPR016084">
    <property type="entry name" value="Haem_Oase-like_multi-hlx"/>
</dbReference>
<evidence type="ECO:0000313" key="2">
    <source>
        <dbReference type="Proteomes" id="UP000028181"/>
    </source>
</evidence>
<dbReference type="GO" id="GO:0004392">
    <property type="term" value="F:heme oxygenase (decyclizing) activity"/>
    <property type="evidence" value="ECO:0007669"/>
    <property type="project" value="InterPro"/>
</dbReference>
<dbReference type="HOGENOM" id="CLU_085041_1_0_5"/>
<dbReference type="SUPFAM" id="SSF48613">
    <property type="entry name" value="Heme oxygenase-like"/>
    <property type="match status" value="1"/>
</dbReference>
<evidence type="ECO:0000313" key="1">
    <source>
        <dbReference type="EMBL" id="CDN49892.1"/>
    </source>
</evidence>
<sequence>MQIELETTAAPTRIQRLKALTDATHERLDTRIMAADPFASRERYALFLAVQHHFHADVDPLYLDPRLNRIVPDLPSRVRLEALRQDIADVTGSPPAVLTAGTDGLRIPAALGWLYVAEGSNLGAAFLLKQAARLGLSEEFGARHLAGHPAGRGLHWRTFVAAFNGFEMSEVEETEMAEGAKSAFRRVHALVDEIFV</sequence>
<reference evidence="2" key="1">
    <citation type="journal article" date="2014" name="BMC Genomics">
        <title>Genome sequencing of two Neorhizobium galegae strains reveals a noeT gene responsible for the unusual acetylation of the nodulation factors.</title>
        <authorList>
            <person name="Osterman J."/>
            <person name="Marsh J."/>
            <person name="Laine P.K."/>
            <person name="Zeng Z."/>
            <person name="Alatalo E."/>
            <person name="Sullivan J.T."/>
            <person name="Young J.P."/>
            <person name="Thomas-Oates J."/>
            <person name="Paulin L."/>
            <person name="Lindstrom K."/>
        </authorList>
    </citation>
    <scope>NUCLEOTIDE SEQUENCE [LARGE SCALE GENOMIC DNA]</scope>
    <source>
        <strain evidence="2">HAMBI 540</strain>
    </source>
</reference>
<protein>
    <submittedName>
        <fullName evidence="1">Heme oxygenase</fullName>
    </submittedName>
</protein>
<dbReference type="InterPro" id="IPR016053">
    <property type="entry name" value="Haem_Oase-like"/>
</dbReference>
<organism evidence="1 2">
    <name type="scientific">Neorhizobium galegae bv. orientalis str. HAMBI 540</name>
    <dbReference type="NCBI Taxonomy" id="1028800"/>
    <lineage>
        <taxon>Bacteria</taxon>
        <taxon>Pseudomonadati</taxon>
        <taxon>Pseudomonadota</taxon>
        <taxon>Alphaproteobacteria</taxon>
        <taxon>Hyphomicrobiales</taxon>
        <taxon>Rhizobiaceae</taxon>
        <taxon>Rhizobium/Agrobacterium group</taxon>
        <taxon>Neorhizobium</taxon>
    </lineage>
</organism>
<gene>
    <name evidence="1" type="ORF">RG540_CH37350</name>
</gene>
<dbReference type="Gene3D" id="1.20.910.10">
    <property type="entry name" value="Heme oxygenase-like"/>
    <property type="match status" value="1"/>
</dbReference>
<dbReference type="CDD" id="cd19166">
    <property type="entry name" value="HemeO-bac"/>
    <property type="match status" value="1"/>
</dbReference>
<dbReference type="EMBL" id="HG938353">
    <property type="protein sequence ID" value="CDN49892.1"/>
    <property type="molecule type" value="Genomic_DNA"/>
</dbReference>
<dbReference type="eggNOG" id="COG3230">
    <property type="taxonomic scope" value="Bacteria"/>
</dbReference>
<name>A0A068SUD8_NEOGA</name>
<proteinExistence type="predicted"/>
<dbReference type="GO" id="GO:0006788">
    <property type="term" value="P:heme oxidation"/>
    <property type="evidence" value="ECO:0007669"/>
    <property type="project" value="InterPro"/>
</dbReference>
<dbReference type="AlphaFoldDB" id="A0A068SUD8"/>
<dbReference type="PATRIC" id="fig|1028800.3.peg.3787"/>
<dbReference type="Pfam" id="PF01126">
    <property type="entry name" value="Heme_oxygenase"/>
    <property type="match status" value="1"/>
</dbReference>
<accession>A0A068SUD8</accession>
<dbReference type="GeneID" id="24258963"/>
<dbReference type="Proteomes" id="UP000028181">
    <property type="component" value="Chromosome I"/>
</dbReference>